<dbReference type="EMBL" id="BQXU01000006">
    <property type="protein sequence ID" value="GKT43085.1"/>
    <property type="molecule type" value="Genomic_DNA"/>
</dbReference>
<dbReference type="AlphaFoldDB" id="A0AA37NY63"/>
<comment type="caution">
    <text evidence="2">The sequence shown here is derived from an EMBL/GenBank/DDBJ whole genome shotgun (WGS) entry which is preliminary data.</text>
</comment>
<keyword evidence="3" id="KW-1185">Reference proteome</keyword>
<gene>
    <name evidence="2" type="ORF">ColSpa_03266</name>
</gene>
<accession>A0AA37NY63</accession>
<dbReference type="Proteomes" id="UP001055115">
    <property type="component" value="Unassembled WGS sequence"/>
</dbReference>
<dbReference type="GeneID" id="73324068"/>
<proteinExistence type="predicted"/>
<sequence length="88" mass="9180">MVERLVGVENGSTARFGDPLLEWADSIIRLSTTGHLHIQRQKVERESEAGPGGAAGDKDQEQSPSVSGLALESHGGRTATRAGSAGKV</sequence>
<reference evidence="2 3" key="1">
    <citation type="submission" date="2022-03" db="EMBL/GenBank/DDBJ databases">
        <title>Genome data of Colletotrichum spp.</title>
        <authorList>
            <person name="Utami Y.D."/>
            <person name="Hiruma K."/>
        </authorList>
    </citation>
    <scope>NUCLEOTIDE SEQUENCE [LARGE SCALE GENOMIC DNA]</scope>
    <source>
        <strain evidence="2 3">MAFF 239500</strain>
    </source>
</reference>
<evidence type="ECO:0000256" key="1">
    <source>
        <dbReference type="SAM" id="MobiDB-lite"/>
    </source>
</evidence>
<feature type="region of interest" description="Disordered" evidence="1">
    <location>
        <begin position="36"/>
        <end position="88"/>
    </location>
</feature>
<evidence type="ECO:0000313" key="3">
    <source>
        <dbReference type="Proteomes" id="UP001055115"/>
    </source>
</evidence>
<feature type="compositionally biased region" description="Low complexity" evidence="1">
    <location>
        <begin position="76"/>
        <end position="88"/>
    </location>
</feature>
<name>A0AA37NY63_9PEZI</name>
<dbReference type="RefSeq" id="XP_049125435.1">
    <property type="nucleotide sequence ID" value="XM_049269478.1"/>
</dbReference>
<evidence type="ECO:0000313" key="2">
    <source>
        <dbReference type="EMBL" id="GKT43085.1"/>
    </source>
</evidence>
<protein>
    <submittedName>
        <fullName evidence="2">Uncharacterized protein</fullName>
    </submittedName>
</protein>
<organism evidence="2 3">
    <name type="scientific">Colletotrichum spaethianum</name>
    <dbReference type="NCBI Taxonomy" id="700344"/>
    <lineage>
        <taxon>Eukaryota</taxon>
        <taxon>Fungi</taxon>
        <taxon>Dikarya</taxon>
        <taxon>Ascomycota</taxon>
        <taxon>Pezizomycotina</taxon>
        <taxon>Sordariomycetes</taxon>
        <taxon>Hypocreomycetidae</taxon>
        <taxon>Glomerellales</taxon>
        <taxon>Glomerellaceae</taxon>
        <taxon>Colletotrichum</taxon>
        <taxon>Colletotrichum spaethianum species complex</taxon>
    </lineage>
</organism>